<name>A0AA35TTM3_GEOBA</name>
<comment type="caution">
    <text evidence="2">The sequence shown here is derived from an EMBL/GenBank/DDBJ whole genome shotgun (WGS) entry which is preliminary data.</text>
</comment>
<accession>A0AA35TTM3</accession>
<evidence type="ECO:0000256" key="1">
    <source>
        <dbReference type="SAM" id="MobiDB-lite"/>
    </source>
</evidence>
<keyword evidence="3" id="KW-1185">Reference proteome</keyword>
<protein>
    <submittedName>
        <fullName evidence="2">Uncharacterized protein</fullName>
    </submittedName>
</protein>
<reference evidence="2" key="1">
    <citation type="submission" date="2023-03" db="EMBL/GenBank/DDBJ databases">
        <authorList>
            <person name="Steffen K."/>
            <person name="Cardenas P."/>
        </authorList>
    </citation>
    <scope>NUCLEOTIDE SEQUENCE</scope>
</reference>
<feature type="compositionally biased region" description="Basic and acidic residues" evidence="1">
    <location>
        <begin position="32"/>
        <end position="43"/>
    </location>
</feature>
<sequence>MDYNNAVEEKGPQIPKEMVLAPPARSSTADLETVKEESPHGQEVKTGPASSLSDPTILELFQQQNKLLVRGTKQLKKVHSGLKRC</sequence>
<organism evidence="2 3">
    <name type="scientific">Geodia barretti</name>
    <name type="common">Barrett's horny sponge</name>
    <dbReference type="NCBI Taxonomy" id="519541"/>
    <lineage>
        <taxon>Eukaryota</taxon>
        <taxon>Metazoa</taxon>
        <taxon>Porifera</taxon>
        <taxon>Demospongiae</taxon>
        <taxon>Heteroscleromorpha</taxon>
        <taxon>Tetractinellida</taxon>
        <taxon>Astrophorina</taxon>
        <taxon>Geodiidae</taxon>
        <taxon>Geodia</taxon>
    </lineage>
</organism>
<dbReference type="Proteomes" id="UP001174909">
    <property type="component" value="Unassembled WGS sequence"/>
</dbReference>
<gene>
    <name evidence="2" type="ORF">GBAR_LOCUS29633</name>
</gene>
<proteinExistence type="predicted"/>
<evidence type="ECO:0000313" key="3">
    <source>
        <dbReference type="Proteomes" id="UP001174909"/>
    </source>
</evidence>
<dbReference type="AlphaFoldDB" id="A0AA35TTM3"/>
<dbReference type="EMBL" id="CASHTH010004165">
    <property type="protein sequence ID" value="CAI8054245.1"/>
    <property type="molecule type" value="Genomic_DNA"/>
</dbReference>
<evidence type="ECO:0000313" key="2">
    <source>
        <dbReference type="EMBL" id="CAI8054245.1"/>
    </source>
</evidence>
<feature type="region of interest" description="Disordered" evidence="1">
    <location>
        <begin position="22"/>
        <end position="54"/>
    </location>
</feature>